<dbReference type="InterPro" id="IPR004391">
    <property type="entry name" value="Glu_race"/>
</dbReference>
<dbReference type="EC" id="5.1.1.3" evidence="2 7"/>
<evidence type="ECO:0000313" key="8">
    <source>
        <dbReference type="EMBL" id="MBH9554237.1"/>
    </source>
</evidence>
<dbReference type="PANTHER" id="PTHR21198:SF2">
    <property type="entry name" value="GLUTAMATE RACEMASE"/>
    <property type="match status" value="1"/>
</dbReference>
<feature type="binding site" evidence="7">
    <location>
        <begin position="78"/>
        <end position="79"/>
    </location>
    <ligand>
        <name>substrate</name>
    </ligand>
</feature>
<feature type="active site" description="Proton donor/acceptor" evidence="7">
    <location>
        <position position="188"/>
    </location>
</feature>
<comment type="pathway">
    <text evidence="7">Cell wall biogenesis; peptidoglycan biosynthesis.</text>
</comment>
<dbReference type="PANTHER" id="PTHR21198">
    <property type="entry name" value="GLUTAMATE RACEMASE"/>
    <property type="match status" value="1"/>
</dbReference>
<evidence type="ECO:0000256" key="6">
    <source>
        <dbReference type="ARBA" id="ARBA00023316"/>
    </source>
</evidence>
<dbReference type="GO" id="GO:0071555">
    <property type="term" value="P:cell wall organization"/>
    <property type="evidence" value="ECO:0007669"/>
    <property type="project" value="UniProtKB-KW"/>
</dbReference>
<gene>
    <name evidence="7 8" type="primary">murI</name>
    <name evidence="8" type="ORF">I7X43_15445</name>
</gene>
<comment type="caution">
    <text evidence="8">The sequence shown here is derived from an EMBL/GenBank/DDBJ whole genome shotgun (WGS) entry which is preliminary data.</text>
</comment>
<comment type="similarity">
    <text evidence="7">Belongs to the aspartate/glutamate racemases family.</text>
</comment>
<dbReference type="PROSITE" id="PS00923">
    <property type="entry name" value="ASP_GLU_RACEMASE_1"/>
    <property type="match status" value="1"/>
</dbReference>
<dbReference type="Pfam" id="PF01177">
    <property type="entry name" value="Asp_Glu_race"/>
    <property type="match status" value="1"/>
</dbReference>
<evidence type="ECO:0000256" key="5">
    <source>
        <dbReference type="ARBA" id="ARBA00023235"/>
    </source>
</evidence>
<protein>
    <recommendedName>
        <fullName evidence="2 7">Glutamate racemase</fullName>
        <ecNumber evidence="2 7">5.1.1.3</ecNumber>
    </recommendedName>
</protein>
<accession>A0A931NEJ9</accession>
<feature type="binding site" evidence="7">
    <location>
        <begin position="46"/>
        <end position="47"/>
    </location>
    <ligand>
        <name>substrate</name>
    </ligand>
</feature>
<proteinExistence type="inferred from homology"/>
<keyword evidence="6 7" id="KW-0961">Cell wall biogenesis/degradation</keyword>
<dbReference type="HAMAP" id="MF_00258">
    <property type="entry name" value="Glu_racemase"/>
    <property type="match status" value="1"/>
</dbReference>
<dbReference type="AlphaFoldDB" id="A0A931NEJ9"/>
<feature type="active site" description="Proton donor/acceptor" evidence="7">
    <location>
        <position position="77"/>
    </location>
</feature>
<evidence type="ECO:0000256" key="7">
    <source>
        <dbReference type="HAMAP-Rule" id="MF_00258"/>
    </source>
</evidence>
<keyword evidence="5 7" id="KW-0413">Isomerase</keyword>
<sequence length="266" mass="28016">MREVKVQPSVGVWDSGVGGLTVLAALRRALPGVPMHYLADSAHAPYGERADAFILERSLALTDHLIARGARLIVIACNTATAVAADALRVRHPGVPIVGIEPGIKPAVAASRTGRVGVLATTATVNSPRFARLLARHAADARITSVACSGVVKHIEAGDVDSAALRALIHRYCEPLRQNAVDTALLGCTHYPLIRPLWEAELGPGVQLIQVEAAVAQQAARLWAGTMPPEEVGGLRLSSTGDPGVLAQVARQGLGWLDVQPTHERI</sequence>
<dbReference type="GO" id="GO:0008881">
    <property type="term" value="F:glutamate racemase activity"/>
    <property type="evidence" value="ECO:0007669"/>
    <property type="project" value="UniProtKB-UniRule"/>
</dbReference>
<feature type="binding site" evidence="7">
    <location>
        <begin position="14"/>
        <end position="15"/>
    </location>
    <ligand>
        <name>substrate</name>
    </ligand>
</feature>
<dbReference type="InterPro" id="IPR015942">
    <property type="entry name" value="Asp/Glu/hydantoin_racemase"/>
</dbReference>
<evidence type="ECO:0000313" key="9">
    <source>
        <dbReference type="Proteomes" id="UP000620139"/>
    </source>
</evidence>
<comment type="catalytic activity">
    <reaction evidence="1 7">
        <text>L-glutamate = D-glutamate</text>
        <dbReference type="Rhea" id="RHEA:12813"/>
        <dbReference type="ChEBI" id="CHEBI:29985"/>
        <dbReference type="ChEBI" id="CHEBI:29986"/>
        <dbReference type="EC" id="5.1.1.3"/>
    </reaction>
</comment>
<keyword evidence="4 7" id="KW-0573">Peptidoglycan synthesis</keyword>
<keyword evidence="3 7" id="KW-0133">Cell shape</keyword>
<feature type="binding site" evidence="7">
    <location>
        <begin position="189"/>
        <end position="190"/>
    </location>
    <ligand>
        <name>substrate</name>
    </ligand>
</feature>
<dbReference type="Proteomes" id="UP000620139">
    <property type="component" value="Unassembled WGS sequence"/>
</dbReference>
<dbReference type="InterPro" id="IPR018187">
    <property type="entry name" value="Asp/Glu_racemase_AS_1"/>
</dbReference>
<evidence type="ECO:0000256" key="3">
    <source>
        <dbReference type="ARBA" id="ARBA00022960"/>
    </source>
</evidence>
<dbReference type="FunFam" id="3.40.50.1860:FF:000001">
    <property type="entry name" value="Glutamate racemase"/>
    <property type="match status" value="1"/>
</dbReference>
<dbReference type="EMBL" id="JAEDAL010000010">
    <property type="protein sequence ID" value="MBH9554237.1"/>
    <property type="molecule type" value="Genomic_DNA"/>
</dbReference>
<dbReference type="GO" id="GO:0008360">
    <property type="term" value="P:regulation of cell shape"/>
    <property type="evidence" value="ECO:0007669"/>
    <property type="project" value="UniProtKB-KW"/>
</dbReference>
<name>A0A931NEJ9_9BURK</name>
<dbReference type="SUPFAM" id="SSF53681">
    <property type="entry name" value="Aspartate/glutamate racemase"/>
    <property type="match status" value="2"/>
</dbReference>
<dbReference type="Gene3D" id="3.40.50.1860">
    <property type="match status" value="2"/>
</dbReference>
<dbReference type="InterPro" id="IPR001920">
    <property type="entry name" value="Asp/Glu_race"/>
</dbReference>
<evidence type="ECO:0000256" key="4">
    <source>
        <dbReference type="ARBA" id="ARBA00022984"/>
    </source>
</evidence>
<evidence type="ECO:0000256" key="1">
    <source>
        <dbReference type="ARBA" id="ARBA00001602"/>
    </source>
</evidence>
<keyword evidence="9" id="KW-1185">Reference proteome</keyword>
<evidence type="ECO:0000256" key="2">
    <source>
        <dbReference type="ARBA" id="ARBA00013090"/>
    </source>
</evidence>
<dbReference type="GO" id="GO:0009252">
    <property type="term" value="P:peptidoglycan biosynthetic process"/>
    <property type="evidence" value="ECO:0007669"/>
    <property type="project" value="UniProtKB-UniRule"/>
</dbReference>
<dbReference type="NCBIfam" id="TIGR00067">
    <property type="entry name" value="glut_race"/>
    <property type="match status" value="1"/>
</dbReference>
<organism evidence="8 9">
    <name type="scientific">Inhella gelatinilytica</name>
    <dbReference type="NCBI Taxonomy" id="2795030"/>
    <lineage>
        <taxon>Bacteria</taxon>
        <taxon>Pseudomonadati</taxon>
        <taxon>Pseudomonadota</taxon>
        <taxon>Betaproteobacteria</taxon>
        <taxon>Burkholderiales</taxon>
        <taxon>Sphaerotilaceae</taxon>
        <taxon>Inhella</taxon>
    </lineage>
</organism>
<reference evidence="8" key="1">
    <citation type="submission" date="2020-12" db="EMBL/GenBank/DDBJ databases">
        <title>The genome sequence of Inhella sp. 4Y17.</title>
        <authorList>
            <person name="Liu Y."/>
        </authorList>
    </citation>
    <scope>NUCLEOTIDE SEQUENCE</scope>
    <source>
        <strain evidence="8">4Y10</strain>
    </source>
</reference>
<comment type="function">
    <text evidence="7">Provides the (R)-glutamate required for cell wall biosynthesis.</text>
</comment>